<reference evidence="5" key="1">
    <citation type="submission" date="2020-12" db="EMBL/GenBank/DDBJ databases">
        <title>Metabolic potential, ecology and presence of endohyphal bacteria is reflected in genomic diversity of Mucoromycotina.</title>
        <authorList>
            <person name="Muszewska A."/>
            <person name="Okrasinska A."/>
            <person name="Steczkiewicz K."/>
            <person name="Drgas O."/>
            <person name="Orlowska M."/>
            <person name="Perlinska-Lenart U."/>
            <person name="Aleksandrzak-Piekarczyk T."/>
            <person name="Szatraj K."/>
            <person name="Zielenkiewicz U."/>
            <person name="Pilsyk S."/>
            <person name="Malc E."/>
            <person name="Mieczkowski P."/>
            <person name="Kruszewska J.S."/>
            <person name="Biernat P."/>
            <person name="Pawlowska J."/>
        </authorList>
    </citation>
    <scope>NUCLEOTIDE SEQUENCE</scope>
    <source>
        <strain evidence="5">CBS 226.32</strain>
    </source>
</reference>
<comment type="caution">
    <text evidence="5">The sequence shown here is derived from an EMBL/GenBank/DDBJ whole genome shotgun (WGS) entry which is preliminary data.</text>
</comment>
<accession>A0A8H7QDA7</accession>
<dbReference type="InterPro" id="IPR027377">
    <property type="entry name" value="ZAR1/RTP1-5-like_Znf-3CxxC"/>
</dbReference>
<dbReference type="EMBL" id="JAEPRC010001099">
    <property type="protein sequence ID" value="KAG2189985.1"/>
    <property type="molecule type" value="Genomic_DNA"/>
</dbReference>
<dbReference type="Proteomes" id="UP000650833">
    <property type="component" value="Unassembled WGS sequence"/>
</dbReference>
<organism evidence="5 6">
    <name type="scientific">Mucor plumbeus</name>
    <dbReference type="NCBI Taxonomy" id="97098"/>
    <lineage>
        <taxon>Eukaryota</taxon>
        <taxon>Fungi</taxon>
        <taxon>Fungi incertae sedis</taxon>
        <taxon>Mucoromycota</taxon>
        <taxon>Mucoromycotina</taxon>
        <taxon>Mucoromycetes</taxon>
        <taxon>Mucorales</taxon>
        <taxon>Mucorineae</taxon>
        <taxon>Mucoraceae</taxon>
        <taxon>Mucor</taxon>
    </lineage>
</organism>
<keyword evidence="1" id="KW-0479">Metal-binding</keyword>
<keyword evidence="2" id="KW-0863">Zinc-finger</keyword>
<evidence type="ECO:0000313" key="6">
    <source>
        <dbReference type="Proteomes" id="UP000650833"/>
    </source>
</evidence>
<feature type="domain" description="3CxxC-type" evidence="4">
    <location>
        <begin position="16"/>
        <end position="85"/>
    </location>
</feature>
<keyword evidence="3" id="KW-0862">Zinc</keyword>
<dbReference type="OrthoDB" id="2277098at2759"/>
<evidence type="ECO:0000256" key="1">
    <source>
        <dbReference type="ARBA" id="ARBA00022723"/>
    </source>
</evidence>
<evidence type="ECO:0000259" key="4">
    <source>
        <dbReference type="SMART" id="SM01328"/>
    </source>
</evidence>
<evidence type="ECO:0000256" key="3">
    <source>
        <dbReference type="ARBA" id="ARBA00022833"/>
    </source>
</evidence>
<proteinExistence type="predicted"/>
<dbReference type="SMART" id="SM01328">
    <property type="entry name" value="zf-3CxxC"/>
    <property type="match status" value="1"/>
</dbReference>
<gene>
    <name evidence="5" type="ORF">INT46_009742</name>
</gene>
<dbReference type="GO" id="GO:0008270">
    <property type="term" value="F:zinc ion binding"/>
    <property type="evidence" value="ECO:0007669"/>
    <property type="project" value="UniProtKB-KW"/>
</dbReference>
<name>A0A8H7QDA7_9FUNG</name>
<evidence type="ECO:0000313" key="5">
    <source>
        <dbReference type="EMBL" id="KAG2189985.1"/>
    </source>
</evidence>
<dbReference type="AlphaFoldDB" id="A0A8H7QDA7"/>
<keyword evidence="6" id="KW-1185">Reference proteome</keyword>
<evidence type="ECO:0000256" key="2">
    <source>
        <dbReference type="ARBA" id="ARBA00022771"/>
    </source>
</evidence>
<sequence length="379" mass="44753">MSHFTDTEYINAPFNVRIVSFACEECGRRWRSANGSLEDYQKCKNCYAECYPVSYKIQAPNKVGDENRETYEAHNKELCGKCERLGRSCMMLGVEYKDSFRIITNADGEDIYLNDSSRLQGHQSKVEKERNKHYELIEWPDLTTFAIKYVPNAKNQTTSSQVKATFSSGQITSVGCTSSETLRNVIENARQHSYKEEEYNIEYGYYEKDEDNEEEYDQYDPNATDEIWDYNSITFSDSGNLCNSNILYQIHGCESEQDLDDKSFFYFHGDEDNYEFEQGLNKVLQQYLLDDYNDNEFEQSLNVYKLQQDMEDHNVQQPVDTYKFQQELSDSEEYFPNQNEEAYFNEDDEMYFFDDMYSKEFNNCLLRRGRKHALLGRKI</sequence>
<protein>
    <recommendedName>
        <fullName evidence="4">3CxxC-type domain-containing protein</fullName>
    </recommendedName>
</protein>